<reference evidence="3 4" key="1">
    <citation type="submission" date="2014-04" db="EMBL/GenBank/DDBJ databases">
        <title>Whole genome shotgun sequence of Geobacillus caldoxylosilyticus NBRC 107762.</title>
        <authorList>
            <person name="Hosoyama A."/>
            <person name="Hosoyama Y."/>
            <person name="Katano-Makiyama Y."/>
            <person name="Tsuchikane K."/>
            <person name="Ohji S."/>
            <person name="Ichikawa N."/>
            <person name="Yamazoe A."/>
            <person name="Fujita N."/>
        </authorList>
    </citation>
    <scope>NUCLEOTIDE SEQUENCE [LARGE SCALE GENOMIC DNA]</scope>
    <source>
        <strain evidence="3 4">NBRC 107762</strain>
    </source>
</reference>
<dbReference type="AlphaFoldDB" id="A0A023DAE5"/>
<gene>
    <name evidence="3" type="ORF">GCA01S_003_00150</name>
</gene>
<dbReference type="CDD" id="cd03349">
    <property type="entry name" value="LbH_XAT"/>
    <property type="match status" value="1"/>
</dbReference>
<sequence>MNNQIIEPKIVNSQIHPEATIYPFSNVIDSIISRNSKVYRGCSIVKSKMEENTFAGDGSKLDHSHLERYARAGKYNHLYFVKVGKHTYTGQDTVIMHTRIGAFTSISWGVTIGAAEHDFSRITSHTFLYNPYDELNNGVTYYNRFKEECEVGNDVWIGANSTILRGVTIGDGAVVGANSIVTKSVPPYAVVAGNPARIIKYRFDEKIIERLLRIQWWTLDDDIIKKNCHLFAESPSNAVLDKLEEIVNQQRGR</sequence>
<evidence type="ECO:0000313" key="3">
    <source>
        <dbReference type="EMBL" id="GAJ38348.1"/>
    </source>
</evidence>
<keyword evidence="1 3" id="KW-0808">Transferase</keyword>
<dbReference type="PROSITE" id="PS00101">
    <property type="entry name" value="HEXAPEP_TRANSFERASES"/>
    <property type="match status" value="1"/>
</dbReference>
<dbReference type="GO" id="GO:0016740">
    <property type="term" value="F:transferase activity"/>
    <property type="evidence" value="ECO:0007669"/>
    <property type="project" value="UniProtKB-KW"/>
</dbReference>
<keyword evidence="4" id="KW-1185">Reference proteome</keyword>
<evidence type="ECO:0000313" key="4">
    <source>
        <dbReference type="Proteomes" id="UP000023561"/>
    </source>
</evidence>
<dbReference type="PANTHER" id="PTHR43300">
    <property type="entry name" value="ACETYLTRANSFERASE"/>
    <property type="match status" value="1"/>
</dbReference>
<dbReference type="Gene3D" id="2.160.10.10">
    <property type="entry name" value="Hexapeptide repeat proteins"/>
    <property type="match status" value="1"/>
</dbReference>
<evidence type="ECO:0000256" key="1">
    <source>
        <dbReference type="ARBA" id="ARBA00022679"/>
    </source>
</evidence>
<dbReference type="InterPro" id="IPR011004">
    <property type="entry name" value="Trimer_LpxA-like_sf"/>
</dbReference>
<dbReference type="PANTHER" id="PTHR43300:SF11">
    <property type="entry name" value="ACETYLTRANSFERASE RV3034C-RELATED"/>
    <property type="match status" value="1"/>
</dbReference>
<dbReference type="InterPro" id="IPR050179">
    <property type="entry name" value="Trans_hexapeptide_repeat"/>
</dbReference>
<accession>A0A023DAE5</accession>
<dbReference type="EMBL" id="BAWO01000003">
    <property type="protein sequence ID" value="GAJ38348.1"/>
    <property type="molecule type" value="Genomic_DNA"/>
</dbReference>
<dbReference type="InterPro" id="IPR001451">
    <property type="entry name" value="Hexapep"/>
</dbReference>
<comment type="caution">
    <text evidence="3">The sequence shown here is derived from an EMBL/GenBank/DDBJ whole genome shotgun (WGS) entry which is preliminary data.</text>
</comment>
<organism evidence="3 4">
    <name type="scientific">Parageobacillus caldoxylosilyticus NBRC 107762</name>
    <dbReference type="NCBI Taxonomy" id="1220594"/>
    <lineage>
        <taxon>Bacteria</taxon>
        <taxon>Bacillati</taxon>
        <taxon>Bacillota</taxon>
        <taxon>Bacilli</taxon>
        <taxon>Bacillales</taxon>
        <taxon>Anoxybacillaceae</taxon>
        <taxon>Saccharococcus</taxon>
    </lineage>
</organism>
<protein>
    <submittedName>
        <fullName evidence="3">Putative acetyltransferase</fullName>
    </submittedName>
</protein>
<proteinExistence type="predicted"/>
<keyword evidence="2" id="KW-0677">Repeat</keyword>
<dbReference type="Proteomes" id="UP000023561">
    <property type="component" value="Unassembled WGS sequence"/>
</dbReference>
<name>A0A023DAE5_9BACL</name>
<evidence type="ECO:0000256" key="2">
    <source>
        <dbReference type="ARBA" id="ARBA00022737"/>
    </source>
</evidence>
<dbReference type="InterPro" id="IPR018357">
    <property type="entry name" value="Hexapep_transf_CS"/>
</dbReference>
<dbReference type="Pfam" id="PF00132">
    <property type="entry name" value="Hexapep"/>
    <property type="match status" value="1"/>
</dbReference>
<dbReference type="SUPFAM" id="SSF51161">
    <property type="entry name" value="Trimeric LpxA-like enzymes"/>
    <property type="match status" value="2"/>
</dbReference>